<evidence type="ECO:0000313" key="3">
    <source>
        <dbReference type="EMBL" id="VFT87412.1"/>
    </source>
</evidence>
<dbReference type="Proteomes" id="UP000332933">
    <property type="component" value="Unassembled WGS sequence"/>
</dbReference>
<accession>A0A485KR28</accession>
<dbReference type="PANTHER" id="PTHR31977:SF1">
    <property type="entry name" value="UPF0696 PROTEIN C11ORF68"/>
    <property type="match status" value="1"/>
</dbReference>
<dbReference type="Pfam" id="PF08939">
    <property type="entry name" value="Bles03"/>
    <property type="match status" value="1"/>
</dbReference>
<protein>
    <submittedName>
        <fullName evidence="3">Aste57867_10539 protein</fullName>
    </submittedName>
</protein>
<dbReference type="SUPFAM" id="SSF55418">
    <property type="entry name" value="eIF4e-like"/>
    <property type="match status" value="1"/>
</dbReference>
<evidence type="ECO:0000313" key="2">
    <source>
        <dbReference type="EMBL" id="KAF0698862.1"/>
    </source>
</evidence>
<reference evidence="2" key="2">
    <citation type="submission" date="2019-06" db="EMBL/GenBank/DDBJ databases">
        <title>Genomics analysis of Aphanomyces spp. identifies a new class of oomycete effector associated with host adaptation.</title>
        <authorList>
            <person name="Gaulin E."/>
        </authorList>
    </citation>
    <scope>NUCLEOTIDE SEQUENCE</scope>
    <source>
        <strain evidence="2">CBS 578.67</strain>
    </source>
</reference>
<dbReference type="InterPro" id="IPR023398">
    <property type="entry name" value="TIF_eIF4e-like"/>
</dbReference>
<dbReference type="InterPro" id="IPR015034">
    <property type="entry name" value="Bles03"/>
</dbReference>
<dbReference type="PANTHER" id="PTHR31977">
    <property type="entry name" value="UPF0696 PROTEIN C11ORF68"/>
    <property type="match status" value="1"/>
</dbReference>
<dbReference type="EMBL" id="CAADRA010005236">
    <property type="protein sequence ID" value="VFT87412.1"/>
    <property type="molecule type" value="Genomic_DNA"/>
</dbReference>
<keyword evidence="4" id="KW-1185">Reference proteome</keyword>
<dbReference type="OrthoDB" id="67171at2759"/>
<proteinExistence type="inferred from homology"/>
<dbReference type="Gene3D" id="3.30.760.10">
    <property type="entry name" value="RNA Cap, Translation Initiation Factor Eif4e"/>
    <property type="match status" value="1"/>
</dbReference>
<name>A0A485KR28_9STRA</name>
<evidence type="ECO:0000256" key="1">
    <source>
        <dbReference type="ARBA" id="ARBA00010568"/>
    </source>
</evidence>
<dbReference type="EMBL" id="VJMH01005215">
    <property type="protein sequence ID" value="KAF0698862.1"/>
    <property type="molecule type" value="Genomic_DNA"/>
</dbReference>
<organism evidence="3 4">
    <name type="scientific">Aphanomyces stellatus</name>
    <dbReference type="NCBI Taxonomy" id="120398"/>
    <lineage>
        <taxon>Eukaryota</taxon>
        <taxon>Sar</taxon>
        <taxon>Stramenopiles</taxon>
        <taxon>Oomycota</taxon>
        <taxon>Saprolegniomycetes</taxon>
        <taxon>Saprolegniales</taxon>
        <taxon>Verrucalvaceae</taxon>
        <taxon>Aphanomyces</taxon>
    </lineage>
</organism>
<evidence type="ECO:0000313" key="4">
    <source>
        <dbReference type="Proteomes" id="UP000332933"/>
    </source>
</evidence>
<sequence>MAAKLDELQLAEALPYELRHRRDPQRAKPDAMLQAFPGESVGNFLQRVRPSSEYTSPSLQSSWRWIWIPGPSQSTPTSPEPLNDATKLQCMMEVRAVVDGWSDRLPTLLASDVATEARKVSANMFALAKHYNYGSGKLLLSVDASVVDNVWAAVVHATVDGKLGGGAKVSTKTSINQHVLCIVVACFWDEAKVLAILQHLSSLGLHVTAFKPDIFSSLRSHDLKALHLHSLLYNPAP</sequence>
<dbReference type="AlphaFoldDB" id="A0A485KR28"/>
<gene>
    <name evidence="3" type="primary">Aste57867_10539</name>
    <name evidence="2" type="ORF">As57867_010499</name>
    <name evidence="3" type="ORF">ASTE57867_10539</name>
</gene>
<comment type="similarity">
    <text evidence="1">Belongs to the UPF0696 family.</text>
</comment>
<reference evidence="3 4" key="1">
    <citation type="submission" date="2019-03" db="EMBL/GenBank/DDBJ databases">
        <authorList>
            <person name="Gaulin E."/>
            <person name="Dumas B."/>
        </authorList>
    </citation>
    <scope>NUCLEOTIDE SEQUENCE [LARGE SCALE GENOMIC DNA]</scope>
    <source>
        <strain evidence="3">CBS 568.67</strain>
    </source>
</reference>